<reference evidence="3 4" key="1">
    <citation type="journal article" date="2011" name="Stand. Genomic Sci.">
        <title>Complete genome sequence of the thermophilic sulfur-reducer Desulfurobacterium thermolithotrophum type strain (BSA(T)) from a deep-sea hydrothermal vent.</title>
        <authorList>
            <person name="Goker M."/>
            <person name="Daligault H."/>
            <person name="Mwirichia R."/>
            <person name="Lapidus A."/>
            <person name="Lucas S."/>
            <person name="Deshpande S."/>
            <person name="Pagani I."/>
            <person name="Tapia R."/>
            <person name="Cheng J.F."/>
            <person name="Goodwin L."/>
            <person name="Pitluck S."/>
            <person name="Liolios K."/>
            <person name="Ivanova N."/>
            <person name="Mavromatis K."/>
            <person name="Mikhailova N."/>
            <person name="Pati A."/>
            <person name="Chen A."/>
            <person name="Palaniappan K."/>
            <person name="Han C."/>
            <person name="Land M."/>
            <person name="Hauser L."/>
            <person name="Pan C."/>
            <person name="Brambilla E.M."/>
            <person name="Rohde M."/>
            <person name="Spring S."/>
            <person name="Sikorski J."/>
            <person name="Wirth R."/>
            <person name="Detter J.C."/>
            <person name="Woyke T."/>
            <person name="Bristow J."/>
            <person name="Eisen J.A."/>
            <person name="Markowitz V."/>
            <person name="Hugenholtz P."/>
            <person name="Kyrpides N.C."/>
            <person name="Klenk H.P."/>
        </authorList>
    </citation>
    <scope>NUCLEOTIDE SEQUENCE [LARGE SCALE GENOMIC DNA]</scope>
    <source>
        <strain evidence="4">DSM 11699 / BSA</strain>
    </source>
</reference>
<dbReference type="InterPro" id="IPR011765">
    <property type="entry name" value="Pept_M16_N"/>
</dbReference>
<dbReference type="InterPro" id="IPR050361">
    <property type="entry name" value="MPP/UQCRC_Complex"/>
</dbReference>
<protein>
    <submittedName>
        <fullName evidence="3">Peptidase M16 domain protein</fullName>
    </submittedName>
</protein>
<dbReference type="Proteomes" id="UP000007102">
    <property type="component" value="Chromosome"/>
</dbReference>
<keyword evidence="4" id="KW-1185">Reference proteome</keyword>
<gene>
    <name evidence="3" type="ordered locus">Dester_1198</name>
</gene>
<reference evidence="4" key="2">
    <citation type="submission" date="2011-02" db="EMBL/GenBank/DDBJ databases">
        <title>The complete genome of Desulfurobacterium thermolithotrophum DSM 11699.</title>
        <authorList>
            <consortium name="US DOE Joint Genome Institute (JGI-PGF)"/>
            <person name="Lucas S."/>
            <person name="Copeland A."/>
            <person name="Lapidus A."/>
            <person name="Bruce D."/>
            <person name="Goodwin L."/>
            <person name="Pitluck S."/>
            <person name="Kyrpides N."/>
            <person name="Mavromatis K."/>
            <person name="Pagani I."/>
            <person name="Ivanova N."/>
            <person name="Mikhailova N."/>
            <person name="Daligault H."/>
            <person name="Detter J.C."/>
            <person name="Tapia R."/>
            <person name="Han C."/>
            <person name="Land M."/>
            <person name="Hauser L."/>
            <person name="Markowitz V."/>
            <person name="Cheng J.-F."/>
            <person name="Hugenholtz P."/>
            <person name="Woyke T."/>
            <person name="Wu D."/>
            <person name="Spring S."/>
            <person name="Brambilla E."/>
            <person name="Klenk H.-P."/>
            <person name="Eisen J.A."/>
        </authorList>
    </citation>
    <scope>NUCLEOTIDE SEQUENCE [LARGE SCALE GENOMIC DNA]</scope>
    <source>
        <strain evidence="4">DSM 11699 / BSA</strain>
    </source>
</reference>
<evidence type="ECO:0000313" key="3">
    <source>
        <dbReference type="EMBL" id="ADY73834.1"/>
    </source>
</evidence>
<feature type="domain" description="Peptidase M16 N-terminal" evidence="1">
    <location>
        <begin position="19"/>
        <end position="152"/>
    </location>
</feature>
<dbReference type="RefSeq" id="WP_013638785.1">
    <property type="nucleotide sequence ID" value="NC_015185.1"/>
</dbReference>
<dbReference type="HOGENOM" id="CLU_009902_3_1_0"/>
<dbReference type="KEGG" id="dte:Dester_1198"/>
<feature type="domain" description="Peptidase M16 C-terminal" evidence="2">
    <location>
        <begin position="165"/>
        <end position="335"/>
    </location>
</feature>
<evidence type="ECO:0000313" key="4">
    <source>
        <dbReference type="Proteomes" id="UP000007102"/>
    </source>
</evidence>
<accession>F0S0N1</accession>
<dbReference type="GO" id="GO:0046872">
    <property type="term" value="F:metal ion binding"/>
    <property type="evidence" value="ECO:0007669"/>
    <property type="project" value="InterPro"/>
</dbReference>
<dbReference type="EMBL" id="CP002543">
    <property type="protein sequence ID" value="ADY73834.1"/>
    <property type="molecule type" value="Genomic_DNA"/>
</dbReference>
<dbReference type="eggNOG" id="COG0612">
    <property type="taxonomic scope" value="Bacteria"/>
</dbReference>
<name>F0S0N1_DESTD</name>
<dbReference type="InParanoid" id="F0S0N1"/>
<sequence length="403" mass="46120">MKLFKLRNGLKVIFQEVNNLDILACTIFLPGGASIEDKLKAGITILSLKTAFKRTLKRSSLEFAKIQEQFGTPFIPDVSSDYSFIKFQIITEGLENYIKLFQEVIEEPGFTEESFKVEKESLLAAIRSRKENSFSLAYEKMVSLTYNGTPYEKLPYGEELTVKPLTLEDIRNQFKKVVVPEGTVFSFCGKIKDAEGILKLLEKIKTKKLRKLQHFSKRIENIEEVEVKRKGSSQVFIILAVNAPSISEKDFLSYKLFNTLLGEGIGSLLFQELRERKGFAYSTGSIFPTRKNSGRLFFYIGTSPEKEKEVKRALINLKENLPNLITKEALNRAKQFFRGNFELDHETRMKKAWYSGLWEILGKSSSFDSQILDLVEEVSFSNLLDVAEKISSEPYHMVVVKDE</sequence>
<dbReference type="SUPFAM" id="SSF63411">
    <property type="entry name" value="LuxS/MPP-like metallohydrolase"/>
    <property type="match status" value="2"/>
</dbReference>
<evidence type="ECO:0000259" key="2">
    <source>
        <dbReference type="Pfam" id="PF05193"/>
    </source>
</evidence>
<dbReference type="PANTHER" id="PTHR11851">
    <property type="entry name" value="METALLOPROTEASE"/>
    <property type="match status" value="1"/>
</dbReference>
<dbReference type="InterPro" id="IPR007863">
    <property type="entry name" value="Peptidase_M16_C"/>
</dbReference>
<dbReference type="Pfam" id="PF05193">
    <property type="entry name" value="Peptidase_M16_C"/>
    <property type="match status" value="1"/>
</dbReference>
<dbReference type="InterPro" id="IPR011249">
    <property type="entry name" value="Metalloenz_LuxS/M16"/>
</dbReference>
<dbReference type="Gene3D" id="3.30.830.10">
    <property type="entry name" value="Metalloenzyme, LuxS/M16 peptidase-like"/>
    <property type="match status" value="2"/>
</dbReference>
<dbReference type="AlphaFoldDB" id="F0S0N1"/>
<evidence type="ECO:0000259" key="1">
    <source>
        <dbReference type="Pfam" id="PF00675"/>
    </source>
</evidence>
<dbReference type="PANTHER" id="PTHR11851:SF224">
    <property type="entry name" value="PROCESSING PROTEASE"/>
    <property type="match status" value="1"/>
</dbReference>
<organism evidence="3 4">
    <name type="scientific">Desulfurobacterium thermolithotrophum (strain DSM 11699 / BSA)</name>
    <dbReference type="NCBI Taxonomy" id="868864"/>
    <lineage>
        <taxon>Bacteria</taxon>
        <taxon>Pseudomonadati</taxon>
        <taxon>Aquificota</taxon>
        <taxon>Aquificia</taxon>
        <taxon>Desulfurobacteriales</taxon>
        <taxon>Desulfurobacteriaceae</taxon>
        <taxon>Desulfurobacterium</taxon>
    </lineage>
</organism>
<proteinExistence type="predicted"/>
<dbReference type="STRING" id="868864.Dester_1198"/>
<dbReference type="OrthoDB" id="9811314at2"/>
<dbReference type="Pfam" id="PF00675">
    <property type="entry name" value="Peptidase_M16"/>
    <property type="match status" value="1"/>
</dbReference>